<dbReference type="EMBL" id="KC330679">
    <property type="protein sequence ID" value="AGE60751.1"/>
    <property type="molecule type" value="Genomic_DNA"/>
</dbReference>
<accession>M1IE84</accession>
<protein>
    <submittedName>
        <fullName evidence="1">Uncharacterized protein</fullName>
    </submittedName>
</protein>
<evidence type="ECO:0000313" key="1">
    <source>
        <dbReference type="EMBL" id="AGE60751.1"/>
    </source>
</evidence>
<name>M1IE84_9CAUD</name>
<dbReference type="RefSeq" id="YP_007517608.1">
    <property type="nucleotide sequence ID" value="NC_020479.1"/>
</dbReference>
<gene>
    <name evidence="1" type="ORF">CURLY_64</name>
</gene>
<dbReference type="GeneID" id="14697886"/>
<keyword evidence="2" id="KW-1185">Reference proteome</keyword>
<evidence type="ECO:0000313" key="2">
    <source>
        <dbReference type="Proteomes" id="UP000011292"/>
    </source>
</evidence>
<reference evidence="1 2" key="1">
    <citation type="journal article" date="2013" name="Virology">
        <title>Genomic characterization of six novel Bacillus pumilus bacteriophages.</title>
        <authorList>
            <person name="Lorenz L."/>
            <person name="Lins B."/>
            <person name="Barrett J."/>
            <person name="Montgomery A."/>
            <person name="Trapani S."/>
            <person name="Schindler A."/>
            <person name="Christie G.E."/>
            <person name="Cresawn S.G."/>
            <person name="Temple L."/>
        </authorList>
    </citation>
    <scope>NUCLEOTIDE SEQUENCE [LARGE SCALE GENOMIC DNA]</scope>
</reference>
<dbReference type="KEGG" id="vg:14697886"/>
<proteinExistence type="predicted"/>
<dbReference type="Proteomes" id="UP000011292">
    <property type="component" value="Segment"/>
</dbReference>
<organism evidence="1 2">
    <name type="scientific">Bacillus phage Curly</name>
    <dbReference type="NCBI Taxonomy" id="2880541"/>
    <lineage>
        <taxon>Viruses</taxon>
        <taxon>Duplodnaviria</taxon>
        <taxon>Heunggongvirae</taxon>
        <taxon>Uroviricota</taxon>
        <taxon>Caudoviricetes</taxon>
        <taxon>Ehrlichviridae</taxon>
        <taxon>Andromedavirus</taxon>
        <taxon>Andromedavirus bolokhovo</taxon>
        <taxon>Andromedavirus curly</taxon>
    </lineage>
</organism>
<sequence length="148" mass="17385">MKKEVFKMTIMKRFEIINFENPIICEQEVQIIKLSHSGGHLNDIFIITNEECIEGEKTFYSSLEEAEERIHIEYEECGQIKEVDIDDVGFGTLVINEHNKAVFYRYRTGYTWYVKHSSGNVRHPQDPNKVNYETLEEAKEKAKQTYGV</sequence>